<evidence type="ECO:0000313" key="2">
    <source>
        <dbReference type="EMBL" id="GMA25399.1"/>
    </source>
</evidence>
<sequence length="52" mass="5962">MIAFTVVYGVLAVVWYRLMHRYTIEGAPDEVHDDSPEARSDDDADRPLSFAY</sequence>
<accession>A0ABQ6I6J3</accession>
<feature type="compositionally biased region" description="Basic and acidic residues" evidence="1">
    <location>
        <begin position="29"/>
        <end position="41"/>
    </location>
</feature>
<name>A0ABQ6I6J3_9MICO</name>
<protein>
    <submittedName>
        <fullName evidence="2">Uncharacterized protein</fullName>
    </submittedName>
</protein>
<gene>
    <name evidence="2" type="ORF">GCM10025864_31580</name>
</gene>
<dbReference type="EMBL" id="BSUK01000001">
    <property type="protein sequence ID" value="GMA25399.1"/>
    <property type="molecule type" value="Genomic_DNA"/>
</dbReference>
<reference evidence="3" key="1">
    <citation type="journal article" date="2019" name="Int. J. Syst. Evol. Microbiol.">
        <title>The Global Catalogue of Microorganisms (GCM) 10K type strain sequencing project: providing services to taxonomists for standard genome sequencing and annotation.</title>
        <authorList>
            <consortium name="The Broad Institute Genomics Platform"/>
            <consortium name="The Broad Institute Genome Sequencing Center for Infectious Disease"/>
            <person name="Wu L."/>
            <person name="Ma J."/>
        </authorList>
    </citation>
    <scope>NUCLEOTIDE SEQUENCE [LARGE SCALE GENOMIC DNA]</scope>
    <source>
        <strain evidence="3">NBRC 106348</strain>
    </source>
</reference>
<proteinExistence type="predicted"/>
<comment type="caution">
    <text evidence="2">The sequence shown here is derived from an EMBL/GenBank/DDBJ whole genome shotgun (WGS) entry which is preliminary data.</text>
</comment>
<dbReference type="Proteomes" id="UP001157091">
    <property type="component" value="Unassembled WGS sequence"/>
</dbReference>
<keyword evidence="3" id="KW-1185">Reference proteome</keyword>
<feature type="region of interest" description="Disordered" evidence="1">
    <location>
        <begin position="28"/>
        <end position="52"/>
    </location>
</feature>
<evidence type="ECO:0000256" key="1">
    <source>
        <dbReference type="SAM" id="MobiDB-lite"/>
    </source>
</evidence>
<organism evidence="2 3">
    <name type="scientific">Luteimicrobium album</name>
    <dbReference type="NCBI Taxonomy" id="1054550"/>
    <lineage>
        <taxon>Bacteria</taxon>
        <taxon>Bacillati</taxon>
        <taxon>Actinomycetota</taxon>
        <taxon>Actinomycetes</taxon>
        <taxon>Micrococcales</taxon>
        <taxon>Luteimicrobium</taxon>
    </lineage>
</organism>
<evidence type="ECO:0000313" key="3">
    <source>
        <dbReference type="Proteomes" id="UP001157091"/>
    </source>
</evidence>